<reference evidence="1" key="1">
    <citation type="submission" date="2020-05" db="UniProtKB">
        <authorList>
            <consortium name="EnsemblMetazoa"/>
        </authorList>
    </citation>
    <scope>IDENTIFICATION</scope>
    <source>
        <strain evidence="1">TTRI</strain>
    </source>
</reference>
<protein>
    <submittedName>
        <fullName evidence="1">Uncharacterized protein</fullName>
    </submittedName>
</protein>
<dbReference type="EnsemblMetazoa" id="GAUT040569-RA">
    <property type="protein sequence ID" value="GAUT040569-PA"/>
    <property type="gene ID" value="GAUT040569"/>
</dbReference>
<dbReference type="VEuPathDB" id="VectorBase:GAUT040569"/>
<evidence type="ECO:0000313" key="1">
    <source>
        <dbReference type="EnsemblMetazoa" id="GAUT040569-PA"/>
    </source>
</evidence>
<organism evidence="1 2">
    <name type="scientific">Glossina austeni</name>
    <name type="common">Savannah tsetse fly</name>
    <dbReference type="NCBI Taxonomy" id="7395"/>
    <lineage>
        <taxon>Eukaryota</taxon>
        <taxon>Metazoa</taxon>
        <taxon>Ecdysozoa</taxon>
        <taxon>Arthropoda</taxon>
        <taxon>Hexapoda</taxon>
        <taxon>Insecta</taxon>
        <taxon>Pterygota</taxon>
        <taxon>Neoptera</taxon>
        <taxon>Endopterygota</taxon>
        <taxon>Diptera</taxon>
        <taxon>Brachycera</taxon>
        <taxon>Muscomorpha</taxon>
        <taxon>Hippoboscoidea</taxon>
        <taxon>Glossinidae</taxon>
        <taxon>Glossina</taxon>
    </lineage>
</organism>
<dbReference type="Proteomes" id="UP000078200">
    <property type="component" value="Unassembled WGS sequence"/>
</dbReference>
<dbReference type="AlphaFoldDB" id="A0A1A9VLB6"/>
<proteinExistence type="predicted"/>
<sequence>MNQNPQKQNVSSQKSDVKIKVFTIILLSYMSQQKVKTSCTSLGLMEQNRCKFNLHFGGPGQRLHDLSRFIERIEFECFHLTLFSTKKSTLKRTKLHSIIDGLANGIRAQIQSFSSQYTHTHGVKNLEQSSSQFQTATPSSYRD</sequence>
<keyword evidence="2" id="KW-1185">Reference proteome</keyword>
<name>A0A1A9VLB6_GLOAU</name>
<accession>A0A1A9VLB6</accession>
<evidence type="ECO:0000313" key="2">
    <source>
        <dbReference type="Proteomes" id="UP000078200"/>
    </source>
</evidence>